<evidence type="ECO:0000256" key="1">
    <source>
        <dbReference type="ARBA" id="ARBA00022801"/>
    </source>
</evidence>
<dbReference type="Gene3D" id="3.30.450.40">
    <property type="match status" value="1"/>
</dbReference>
<dbReference type="InterPro" id="IPR008984">
    <property type="entry name" value="SMAD_FHA_dom_sf"/>
</dbReference>
<reference evidence="5" key="2">
    <citation type="journal article" date="2021" name="Microbiome">
        <title>Successional dynamics and alternative stable states in a saline activated sludge microbial community over 9 years.</title>
        <authorList>
            <person name="Wang Y."/>
            <person name="Ye J."/>
            <person name="Ju F."/>
            <person name="Liu L."/>
            <person name="Boyd J.A."/>
            <person name="Deng Y."/>
            <person name="Parks D.H."/>
            <person name="Jiang X."/>
            <person name="Yin X."/>
            <person name="Woodcroft B.J."/>
            <person name="Tyson G.W."/>
            <person name="Hugenholtz P."/>
            <person name="Polz M.F."/>
            <person name="Zhang T."/>
        </authorList>
    </citation>
    <scope>NUCLEOTIDE SEQUENCE</scope>
    <source>
        <strain evidence="5">HKST-UBA02</strain>
    </source>
</reference>
<evidence type="ECO:0000313" key="5">
    <source>
        <dbReference type="EMBL" id="MCA9755829.1"/>
    </source>
</evidence>
<dbReference type="AlphaFoldDB" id="A0A956NAY5"/>
<dbReference type="PROSITE" id="PS50006">
    <property type="entry name" value="FHA_DOMAIN"/>
    <property type="match status" value="1"/>
</dbReference>
<evidence type="ECO:0000313" key="6">
    <source>
        <dbReference type="Proteomes" id="UP000739538"/>
    </source>
</evidence>
<accession>A0A956NAY5</accession>
<dbReference type="SUPFAM" id="SSF55781">
    <property type="entry name" value="GAF domain-like"/>
    <property type="match status" value="1"/>
</dbReference>
<dbReference type="CDD" id="cd00060">
    <property type="entry name" value="FHA"/>
    <property type="match status" value="1"/>
</dbReference>
<dbReference type="Pfam" id="PF00498">
    <property type="entry name" value="FHA"/>
    <property type="match status" value="1"/>
</dbReference>
<feature type="region of interest" description="Disordered" evidence="2">
    <location>
        <begin position="1"/>
        <end position="50"/>
    </location>
</feature>
<gene>
    <name evidence="5" type="ORF">KDA27_08520</name>
</gene>
<keyword evidence="1" id="KW-0378">Hydrolase</keyword>
<feature type="domain" description="FHA" evidence="3">
    <location>
        <begin position="73"/>
        <end position="122"/>
    </location>
</feature>
<evidence type="ECO:0000259" key="3">
    <source>
        <dbReference type="PROSITE" id="PS50006"/>
    </source>
</evidence>
<dbReference type="InterPro" id="IPR003018">
    <property type="entry name" value="GAF"/>
</dbReference>
<dbReference type="InterPro" id="IPR036457">
    <property type="entry name" value="PPM-type-like_dom_sf"/>
</dbReference>
<feature type="domain" description="PPM-type phosphatase" evidence="4">
    <location>
        <begin position="372"/>
        <end position="585"/>
    </location>
</feature>
<reference evidence="5" key="1">
    <citation type="submission" date="2020-04" db="EMBL/GenBank/DDBJ databases">
        <authorList>
            <person name="Zhang T."/>
        </authorList>
    </citation>
    <scope>NUCLEOTIDE SEQUENCE</scope>
    <source>
        <strain evidence="5">HKST-UBA02</strain>
    </source>
</reference>
<dbReference type="SMART" id="SM00065">
    <property type="entry name" value="GAF"/>
    <property type="match status" value="1"/>
</dbReference>
<name>A0A956NAY5_UNCEI</name>
<dbReference type="GO" id="GO:0016791">
    <property type="term" value="F:phosphatase activity"/>
    <property type="evidence" value="ECO:0007669"/>
    <property type="project" value="TreeGrafter"/>
</dbReference>
<dbReference type="InterPro" id="IPR052016">
    <property type="entry name" value="Bact_Sigma-Reg"/>
</dbReference>
<dbReference type="PROSITE" id="PS51746">
    <property type="entry name" value="PPM_2"/>
    <property type="match status" value="1"/>
</dbReference>
<dbReference type="EMBL" id="JAGQHS010000033">
    <property type="protein sequence ID" value="MCA9755829.1"/>
    <property type="molecule type" value="Genomic_DNA"/>
</dbReference>
<organism evidence="5 6">
    <name type="scientific">Eiseniibacteriota bacterium</name>
    <dbReference type="NCBI Taxonomy" id="2212470"/>
    <lineage>
        <taxon>Bacteria</taxon>
        <taxon>Candidatus Eiseniibacteriota</taxon>
    </lineage>
</organism>
<dbReference type="SUPFAM" id="SSF81606">
    <property type="entry name" value="PP2C-like"/>
    <property type="match status" value="1"/>
</dbReference>
<dbReference type="PANTHER" id="PTHR43156">
    <property type="entry name" value="STAGE II SPORULATION PROTEIN E-RELATED"/>
    <property type="match status" value="1"/>
</dbReference>
<feature type="compositionally biased region" description="Basic and acidic residues" evidence="2">
    <location>
        <begin position="29"/>
        <end position="39"/>
    </location>
</feature>
<dbReference type="Pfam" id="PF07228">
    <property type="entry name" value="SpoIIE"/>
    <property type="match status" value="1"/>
</dbReference>
<proteinExistence type="predicted"/>
<dbReference type="Pfam" id="PF01590">
    <property type="entry name" value="GAF"/>
    <property type="match status" value="1"/>
</dbReference>
<protein>
    <submittedName>
        <fullName evidence="5">SpoIIE family protein phosphatase</fullName>
    </submittedName>
</protein>
<comment type="caution">
    <text evidence="5">The sequence shown here is derived from an EMBL/GenBank/DDBJ whole genome shotgun (WGS) entry which is preliminary data.</text>
</comment>
<dbReference type="SMART" id="SM00240">
    <property type="entry name" value="FHA"/>
    <property type="match status" value="1"/>
</dbReference>
<dbReference type="SMART" id="SM00331">
    <property type="entry name" value="PP2C_SIG"/>
    <property type="match status" value="1"/>
</dbReference>
<dbReference type="InterPro" id="IPR029016">
    <property type="entry name" value="GAF-like_dom_sf"/>
</dbReference>
<evidence type="ECO:0000256" key="2">
    <source>
        <dbReference type="SAM" id="MobiDB-lite"/>
    </source>
</evidence>
<dbReference type="InterPro" id="IPR000253">
    <property type="entry name" value="FHA_dom"/>
</dbReference>
<evidence type="ECO:0000259" key="4">
    <source>
        <dbReference type="PROSITE" id="PS51746"/>
    </source>
</evidence>
<sequence length="587" mass="64319">MQIRICLKSRKPEDGSRASQAANDPTPSHPERKCCEPTRRRSFRGPRSVSGRYTLTGTVAGRESIWTLAEGENVLGRGHDCEVQLRDPSVSRRHALVRVEGERIEFEDLRSRNGSWKNGDPLEGVEPLRAGDRIQLGDIVLTLGDANGEGRQAPPRSDLMTTRLRWEEVGSGSEEVRESGAFLDAVIEAAQFMVLPTALEEILPSLLDLVASVVPTDRILLLLWHEEDGELELVASRPPVAKSEPLPLSQTLVDEVLRNRDSVLVVDAPNDPQFAQAKSIAALNLQSAMAAPLFDNEQVIGLIYAHDEGAAHRFDRKELRVFTMLANLIAIKITNARLLEQHREKLRLEHEMAAAGMIQRRILPGRIPEIPGYAVASRLVPCRETGGDFYDVRVLPGGKILLAVGDVSGKGSGAALLTSLTLSAIRVLAAQEIELDVLGARLNEHVFEASGPTTYVTLWLGILDPASHRLVYLNAGHNPPQLLTDGSDVTLLTRTGLPIGMLEEGTFGIAEVTLPSHGLLCVYTDGLVEARRDEDLFGEERLQESFSRNAADILNETIDAVFGEVEAFQEDDVAEDDCTLLLVRRLG</sequence>
<dbReference type="Proteomes" id="UP000739538">
    <property type="component" value="Unassembled WGS sequence"/>
</dbReference>
<dbReference type="PANTHER" id="PTHR43156:SF2">
    <property type="entry name" value="STAGE II SPORULATION PROTEIN E"/>
    <property type="match status" value="1"/>
</dbReference>
<dbReference type="SUPFAM" id="SSF49879">
    <property type="entry name" value="SMAD/FHA domain"/>
    <property type="match status" value="1"/>
</dbReference>
<dbReference type="Gene3D" id="3.60.40.10">
    <property type="entry name" value="PPM-type phosphatase domain"/>
    <property type="match status" value="1"/>
</dbReference>
<dbReference type="InterPro" id="IPR001932">
    <property type="entry name" value="PPM-type_phosphatase-like_dom"/>
</dbReference>
<feature type="compositionally biased region" description="Polar residues" evidence="2">
    <location>
        <begin position="17"/>
        <end position="26"/>
    </location>
</feature>
<dbReference type="Gene3D" id="2.60.200.20">
    <property type="match status" value="1"/>
</dbReference>